<accession>A0A068Y9M1</accession>
<evidence type="ECO:0000313" key="2">
    <source>
        <dbReference type="Proteomes" id="UP000017246"/>
    </source>
</evidence>
<organism evidence="1 2">
    <name type="scientific">Echinococcus multilocularis</name>
    <name type="common">Fox tapeworm</name>
    <dbReference type="NCBI Taxonomy" id="6211"/>
    <lineage>
        <taxon>Eukaryota</taxon>
        <taxon>Metazoa</taxon>
        <taxon>Spiralia</taxon>
        <taxon>Lophotrochozoa</taxon>
        <taxon>Platyhelminthes</taxon>
        <taxon>Cestoda</taxon>
        <taxon>Eucestoda</taxon>
        <taxon>Cyclophyllidea</taxon>
        <taxon>Taeniidae</taxon>
        <taxon>Echinococcus</taxon>
    </lineage>
</organism>
<evidence type="ECO:0000313" key="1">
    <source>
        <dbReference type="EMBL" id="CUT99286.1"/>
    </source>
</evidence>
<dbReference type="OrthoDB" id="6287032at2759"/>
<protein>
    <submittedName>
        <fullName evidence="1">Uncharacterized protein</fullName>
    </submittedName>
</protein>
<dbReference type="STRING" id="6211.A0A068Y9M1"/>
<reference evidence="1" key="2">
    <citation type="submission" date="2015-11" db="EMBL/GenBank/DDBJ databases">
        <authorList>
            <person name="Zhang Y."/>
            <person name="Guo Z."/>
        </authorList>
    </citation>
    <scope>NUCLEOTIDE SEQUENCE</scope>
</reference>
<dbReference type="AlphaFoldDB" id="A0A068Y9M1"/>
<dbReference type="Proteomes" id="UP000017246">
    <property type="component" value="Unassembled WGS sequence"/>
</dbReference>
<keyword evidence="2" id="KW-1185">Reference proteome</keyword>
<reference evidence="1" key="1">
    <citation type="journal article" date="2013" name="Nature">
        <title>The genomes of four tapeworm species reveal adaptations to parasitism.</title>
        <authorList>
            <person name="Tsai I.J."/>
            <person name="Zarowiecki M."/>
            <person name="Holroyd N."/>
            <person name="Garciarrubio A."/>
            <person name="Sanchez-Flores A."/>
            <person name="Brooks K.L."/>
            <person name="Tracey A."/>
            <person name="Bobes R.J."/>
            <person name="Fragoso G."/>
            <person name="Sciutto E."/>
            <person name="Aslett M."/>
            <person name="Beasley H."/>
            <person name="Bennett H.M."/>
            <person name="Cai J."/>
            <person name="Camicia F."/>
            <person name="Clark R."/>
            <person name="Cucher M."/>
            <person name="De Silva N."/>
            <person name="Day T.A."/>
            <person name="Deplazes P."/>
            <person name="Estrada K."/>
            <person name="Fernandez C."/>
            <person name="Holland P.W."/>
            <person name="Hou J."/>
            <person name="Hu S."/>
            <person name="Huckvale T."/>
            <person name="Hung S.S."/>
            <person name="Kamenetzky L."/>
            <person name="Keane J.A."/>
            <person name="Kiss F."/>
            <person name="Koziol U."/>
            <person name="Lambert O."/>
            <person name="Liu K."/>
            <person name="Luo X."/>
            <person name="Luo Y."/>
            <person name="Macchiaroli N."/>
            <person name="Nichol S."/>
            <person name="Paps J."/>
            <person name="Parkinson J."/>
            <person name="Pouchkina-Stantcheva N."/>
            <person name="Riddiford N."/>
            <person name="Rosenzvit M."/>
            <person name="Salinas G."/>
            <person name="Wasmuth J.D."/>
            <person name="Zamanian M."/>
            <person name="Zheng Y."/>
            <person name="Cai X."/>
            <person name="Soberon X."/>
            <person name="Olson P.D."/>
            <person name="Laclette J.P."/>
            <person name="Brehm K."/>
            <person name="Berriman M."/>
            <person name="Garciarrubio A."/>
            <person name="Bobes R.J."/>
            <person name="Fragoso G."/>
            <person name="Sanchez-Flores A."/>
            <person name="Estrada K."/>
            <person name="Cevallos M.A."/>
            <person name="Morett E."/>
            <person name="Gonzalez V."/>
            <person name="Portillo T."/>
            <person name="Ochoa-Leyva A."/>
            <person name="Jose M.V."/>
            <person name="Sciutto E."/>
            <person name="Landa A."/>
            <person name="Jimenez L."/>
            <person name="Valdes V."/>
            <person name="Carrero J.C."/>
            <person name="Larralde C."/>
            <person name="Morales-Montor J."/>
            <person name="Limon-Lason J."/>
            <person name="Soberon X."/>
            <person name="Laclette J.P."/>
        </authorList>
    </citation>
    <scope>NUCLEOTIDE SEQUENCE [LARGE SCALE GENOMIC DNA]</scope>
</reference>
<proteinExistence type="predicted"/>
<name>A0A068Y9M1_ECHMU</name>
<dbReference type="EMBL" id="LN902845">
    <property type="protein sequence ID" value="CUT99286.1"/>
    <property type="molecule type" value="Genomic_DNA"/>
</dbReference>
<sequence length="104" mass="11898">MHILRRLLTLHNVPGCPGILLFDLPSLNDKRSLTAKPEVHWNVHLYSKLQALNTECMSMGLSLYLLKSDSHSGLIALIRLATAFYELFEQHLRCLNAREDIDIE</sequence>